<evidence type="ECO:0000256" key="1">
    <source>
        <dbReference type="SAM" id="MobiDB-lite"/>
    </source>
</evidence>
<keyword evidence="4" id="KW-1185">Reference proteome</keyword>
<protein>
    <submittedName>
        <fullName evidence="3">Protein MKS1</fullName>
    </submittedName>
</protein>
<dbReference type="Proteomes" id="UP000289340">
    <property type="component" value="Chromosome 4"/>
</dbReference>
<feature type="region of interest" description="Disordered" evidence="1">
    <location>
        <begin position="1"/>
        <end position="76"/>
    </location>
</feature>
<dbReference type="Gramene" id="XM_028374246.1">
    <property type="protein sequence ID" value="XP_028230047.1"/>
    <property type="gene ID" value="LOC114410333"/>
</dbReference>
<dbReference type="InterPro" id="IPR039607">
    <property type="entry name" value="VQ_8/17/18/20/21/25"/>
</dbReference>
<reference evidence="3 4" key="1">
    <citation type="submission" date="2018-09" db="EMBL/GenBank/DDBJ databases">
        <title>A high-quality reference genome of wild soybean provides a powerful tool to mine soybean genomes.</title>
        <authorList>
            <person name="Xie M."/>
            <person name="Chung C.Y.L."/>
            <person name="Li M.-W."/>
            <person name="Wong F.-L."/>
            <person name="Chan T.-F."/>
            <person name="Lam H.-M."/>
        </authorList>
    </citation>
    <scope>NUCLEOTIDE SEQUENCE [LARGE SCALE GENOMIC DNA]</scope>
    <source>
        <strain evidence="4">cv. W05</strain>
        <tissue evidence="3">Hypocotyl of etiolated seedlings</tissue>
    </source>
</reference>
<proteinExistence type="predicted"/>
<name>A0A445L4F4_GLYSO</name>
<dbReference type="GO" id="GO:0005634">
    <property type="term" value="C:nucleus"/>
    <property type="evidence" value="ECO:0007669"/>
    <property type="project" value="TreeGrafter"/>
</dbReference>
<sequence length="261" mass="28578">MLVQSSILLSPPPFPSNHNMDQFSHIIPTERSPRRELQLQGPRPTPLRINKDSHKIKKPPLAPQQPSHPHQPPPRQPIIIYTVSPKVIHTTPSDFMNLVQRLTGSSSSSSVVVPNNNNTHVDPFNNGAGMLSPAARYATIEKAMSPMGKKHVLPSGDNIISDVQGIEINIGDGVLERSQQNMFQGILSPGPASLSPIPSNFFSPPSSDPSMVSFLHDLSPMFQSGRNFMEGSSFVLPSPSSNFSFVSPHTPSMDLFNYFLD</sequence>
<dbReference type="EMBL" id="QZWG01000004">
    <property type="protein sequence ID" value="RZC18098.1"/>
    <property type="molecule type" value="Genomic_DNA"/>
</dbReference>
<organism evidence="3 4">
    <name type="scientific">Glycine soja</name>
    <name type="common">Wild soybean</name>
    <dbReference type="NCBI Taxonomy" id="3848"/>
    <lineage>
        <taxon>Eukaryota</taxon>
        <taxon>Viridiplantae</taxon>
        <taxon>Streptophyta</taxon>
        <taxon>Embryophyta</taxon>
        <taxon>Tracheophyta</taxon>
        <taxon>Spermatophyta</taxon>
        <taxon>Magnoliopsida</taxon>
        <taxon>eudicotyledons</taxon>
        <taxon>Gunneridae</taxon>
        <taxon>Pentapetalae</taxon>
        <taxon>rosids</taxon>
        <taxon>fabids</taxon>
        <taxon>Fabales</taxon>
        <taxon>Fabaceae</taxon>
        <taxon>Papilionoideae</taxon>
        <taxon>50 kb inversion clade</taxon>
        <taxon>NPAAA clade</taxon>
        <taxon>indigoferoid/millettioid clade</taxon>
        <taxon>Phaseoleae</taxon>
        <taxon>Glycine</taxon>
        <taxon>Glycine subgen. Soja</taxon>
    </lineage>
</organism>
<feature type="domain" description="VQ" evidence="2">
    <location>
        <begin position="82"/>
        <end position="108"/>
    </location>
</feature>
<comment type="caution">
    <text evidence="3">The sequence shown here is derived from an EMBL/GenBank/DDBJ whole genome shotgun (WGS) entry which is preliminary data.</text>
</comment>
<evidence type="ECO:0000313" key="4">
    <source>
        <dbReference type="Proteomes" id="UP000289340"/>
    </source>
</evidence>
<gene>
    <name evidence="3" type="ORF">D0Y65_010657</name>
</gene>
<dbReference type="PANTHER" id="PTHR33143:SF6">
    <property type="entry name" value="OS08G0102900 PROTEIN"/>
    <property type="match status" value="1"/>
</dbReference>
<dbReference type="Pfam" id="PF05678">
    <property type="entry name" value="VQ"/>
    <property type="match status" value="1"/>
</dbReference>
<dbReference type="AlphaFoldDB" id="A0A445L4F4"/>
<evidence type="ECO:0000259" key="2">
    <source>
        <dbReference type="Pfam" id="PF05678"/>
    </source>
</evidence>
<accession>A0A445L4F4</accession>
<evidence type="ECO:0000313" key="3">
    <source>
        <dbReference type="EMBL" id="RZC18098.1"/>
    </source>
</evidence>
<dbReference type="PANTHER" id="PTHR33143">
    <property type="entry name" value="F16F4.1 PROTEIN-RELATED"/>
    <property type="match status" value="1"/>
</dbReference>
<dbReference type="InterPro" id="IPR008889">
    <property type="entry name" value="VQ"/>
</dbReference>